<reference evidence="2" key="1">
    <citation type="submission" date="2019-08" db="EMBL/GenBank/DDBJ databases">
        <title>The genome of the North American firefly Photinus pyralis.</title>
        <authorList>
            <consortium name="Photinus pyralis genome working group"/>
            <person name="Fallon T.R."/>
            <person name="Sander Lower S.E."/>
            <person name="Weng J.-K."/>
        </authorList>
    </citation>
    <scope>NUCLEOTIDE SEQUENCE</scope>
    <source>
        <strain evidence="2">TRF0915ILg1</strain>
        <tissue evidence="2">Whole body</tissue>
    </source>
</reference>
<feature type="region of interest" description="Disordered" evidence="1">
    <location>
        <begin position="454"/>
        <end position="484"/>
    </location>
</feature>
<sequence length="499" mass="56832">MVLKEKTISCLACGKEKNFEWLSGEFEFPKFVSTNNTRLHLGRPTLPYEKKSIRSQRKDPAKLSSENQQQTGLIMKAAGIAARATGQSDLAAVLKEVSKSPTRPSKIRKTLLNSEKFSIPLNAEEALTFLLNNNFTKQQYISIRVKSKHLNADIYPAYEHLKKAKLACRLLGLEVTATRAKIPLNSLLEHTAKRIISLQKEVIIHDMARSNVSVRQGQLILDIGRLSYAKTRRVQKKPGTGKKCLFQNSKVRAKLKAETAGRSAKSYRELRRKYKVDHKTVKKYLESMEYAKETKDYVLKEEKSIDEKISKLKDVEVVLDSDRTICIQFHPYMTLIDGKILNILIDTKSFQACPICKAKLSELKNITDFDSKIFSPKPGTLEYSISPLHTWICINLELIERFRNTAEKQPSSTESIMTGTLCQLEFTKPSCTRHKQLPREVMKLLACTEEPKKDTSETIFNMQDPQDNSDSEGSDELQEENNTETFFKVLDTIVLDSEN</sequence>
<keyword evidence="3" id="KW-1185">Reference proteome</keyword>
<evidence type="ECO:0000256" key="1">
    <source>
        <dbReference type="SAM" id="MobiDB-lite"/>
    </source>
</evidence>
<protein>
    <submittedName>
        <fullName evidence="2">Uncharacterized protein</fullName>
    </submittedName>
</protein>
<feature type="compositionally biased region" description="Polar residues" evidence="1">
    <location>
        <begin position="457"/>
        <end position="466"/>
    </location>
</feature>
<comment type="caution">
    <text evidence="2">The sequence shown here is derived from an EMBL/GenBank/DDBJ whole genome shotgun (WGS) entry which is preliminary data.</text>
</comment>
<evidence type="ECO:0000313" key="3">
    <source>
        <dbReference type="Proteomes" id="UP000801492"/>
    </source>
</evidence>
<organism evidence="2 3">
    <name type="scientific">Ignelater luminosus</name>
    <name type="common">Cucubano</name>
    <name type="synonym">Pyrophorus luminosus</name>
    <dbReference type="NCBI Taxonomy" id="2038154"/>
    <lineage>
        <taxon>Eukaryota</taxon>
        <taxon>Metazoa</taxon>
        <taxon>Ecdysozoa</taxon>
        <taxon>Arthropoda</taxon>
        <taxon>Hexapoda</taxon>
        <taxon>Insecta</taxon>
        <taxon>Pterygota</taxon>
        <taxon>Neoptera</taxon>
        <taxon>Endopterygota</taxon>
        <taxon>Coleoptera</taxon>
        <taxon>Polyphaga</taxon>
        <taxon>Elateriformia</taxon>
        <taxon>Elateroidea</taxon>
        <taxon>Elateridae</taxon>
        <taxon>Agrypninae</taxon>
        <taxon>Pyrophorini</taxon>
        <taxon>Ignelater</taxon>
    </lineage>
</organism>
<accession>A0A8K0DCB4</accession>
<dbReference type="OrthoDB" id="8034755at2759"/>
<gene>
    <name evidence="2" type="ORF">ILUMI_02597</name>
</gene>
<dbReference type="EMBL" id="VTPC01000989">
    <property type="protein sequence ID" value="KAF2903590.1"/>
    <property type="molecule type" value="Genomic_DNA"/>
</dbReference>
<proteinExistence type="predicted"/>
<name>A0A8K0DCB4_IGNLU</name>
<dbReference type="AlphaFoldDB" id="A0A8K0DCB4"/>
<feature type="compositionally biased region" description="Acidic residues" evidence="1">
    <location>
        <begin position="467"/>
        <end position="482"/>
    </location>
</feature>
<dbReference type="Proteomes" id="UP000801492">
    <property type="component" value="Unassembled WGS sequence"/>
</dbReference>
<evidence type="ECO:0000313" key="2">
    <source>
        <dbReference type="EMBL" id="KAF2903590.1"/>
    </source>
</evidence>